<evidence type="ECO:0000256" key="1">
    <source>
        <dbReference type="SAM" id="MobiDB-lite"/>
    </source>
</evidence>
<sequence>MPPGTTADRRKRPVQAASTAQDVWADSAYGSAENESPLAANRLTSQVHRQKLHGRPMPKGAPRPTSAVRAKVKHIVT</sequence>
<accession>A0ABQ4NIR5</accession>
<organism evidence="2 3">
    <name type="scientific">Jannaschia pagri</name>
    <dbReference type="NCBI Taxonomy" id="2829797"/>
    <lineage>
        <taxon>Bacteria</taxon>
        <taxon>Pseudomonadati</taxon>
        <taxon>Pseudomonadota</taxon>
        <taxon>Alphaproteobacteria</taxon>
        <taxon>Rhodobacterales</taxon>
        <taxon>Roseobacteraceae</taxon>
        <taxon>Jannaschia</taxon>
    </lineage>
</organism>
<reference evidence="2 3" key="1">
    <citation type="submission" date="2021-05" db="EMBL/GenBank/DDBJ databases">
        <title>Bacteria Genome sequencing.</title>
        <authorList>
            <person name="Takabe Y."/>
            <person name="Nakajima Y."/>
            <person name="Suzuki S."/>
            <person name="Shiozaki T."/>
        </authorList>
    </citation>
    <scope>NUCLEOTIDE SEQUENCE [LARGE SCALE GENOMIC DNA]</scope>
    <source>
        <strain evidence="2 3">AI_62</strain>
    </source>
</reference>
<evidence type="ECO:0008006" key="4">
    <source>
        <dbReference type="Google" id="ProtNLM"/>
    </source>
</evidence>
<protein>
    <recommendedName>
        <fullName evidence="4">Transposase</fullName>
    </recommendedName>
</protein>
<evidence type="ECO:0000313" key="2">
    <source>
        <dbReference type="EMBL" id="GIT94303.1"/>
    </source>
</evidence>
<dbReference type="EMBL" id="BPFH01000001">
    <property type="protein sequence ID" value="GIT94303.1"/>
    <property type="molecule type" value="Genomic_DNA"/>
</dbReference>
<dbReference type="RefSeq" id="WP_220747781.1">
    <property type="nucleotide sequence ID" value="NZ_BPFH01000001.1"/>
</dbReference>
<comment type="caution">
    <text evidence="2">The sequence shown here is derived from an EMBL/GenBank/DDBJ whole genome shotgun (WGS) entry which is preliminary data.</text>
</comment>
<name>A0ABQ4NIR5_9RHOB</name>
<dbReference type="Proteomes" id="UP000786693">
    <property type="component" value="Unassembled WGS sequence"/>
</dbReference>
<gene>
    <name evidence="2" type="ORF">JANAI62_09260</name>
</gene>
<proteinExistence type="predicted"/>
<feature type="region of interest" description="Disordered" evidence="1">
    <location>
        <begin position="1"/>
        <end position="77"/>
    </location>
</feature>
<keyword evidence="3" id="KW-1185">Reference proteome</keyword>
<evidence type="ECO:0000313" key="3">
    <source>
        <dbReference type="Proteomes" id="UP000786693"/>
    </source>
</evidence>